<proteinExistence type="predicted"/>
<gene>
    <name evidence="1" type="ORF">QFC21_004028</name>
</gene>
<organism evidence="1 2">
    <name type="scientific">Naganishia friedmannii</name>
    <dbReference type="NCBI Taxonomy" id="89922"/>
    <lineage>
        <taxon>Eukaryota</taxon>
        <taxon>Fungi</taxon>
        <taxon>Dikarya</taxon>
        <taxon>Basidiomycota</taxon>
        <taxon>Agaricomycotina</taxon>
        <taxon>Tremellomycetes</taxon>
        <taxon>Filobasidiales</taxon>
        <taxon>Filobasidiaceae</taxon>
        <taxon>Naganishia</taxon>
    </lineage>
</organism>
<comment type="caution">
    <text evidence="1">The sequence shown here is derived from an EMBL/GenBank/DDBJ whole genome shotgun (WGS) entry which is preliminary data.</text>
</comment>
<name>A0ACC2VJI3_9TREE</name>
<evidence type="ECO:0000313" key="1">
    <source>
        <dbReference type="EMBL" id="KAJ9099149.1"/>
    </source>
</evidence>
<dbReference type="Proteomes" id="UP001227268">
    <property type="component" value="Unassembled WGS sequence"/>
</dbReference>
<protein>
    <submittedName>
        <fullName evidence="1">Uncharacterized protein</fullName>
    </submittedName>
</protein>
<dbReference type="EMBL" id="JASBWT010000013">
    <property type="protein sequence ID" value="KAJ9099149.1"/>
    <property type="molecule type" value="Genomic_DNA"/>
</dbReference>
<accession>A0ACC2VJI3</accession>
<reference evidence="1" key="1">
    <citation type="submission" date="2023-04" db="EMBL/GenBank/DDBJ databases">
        <title>Draft Genome sequencing of Naganishia species isolated from polar environments using Oxford Nanopore Technology.</title>
        <authorList>
            <person name="Leo P."/>
            <person name="Venkateswaran K."/>
        </authorList>
    </citation>
    <scope>NUCLEOTIDE SEQUENCE</scope>
    <source>
        <strain evidence="1">MNA-CCFEE 5423</strain>
    </source>
</reference>
<sequence length="1707" mass="190591">MSEKGLAAAVPLAYLEEWPFPVFVFSSLEFADSGSTSNVPLDSPTTPTLGITRRKHVGPELPLVWTNEKWRSFSHNRNPRALLDSNDVKVLNVWLVDDHHSNATLTVTMHLSETVSKKIELVRVPRYETSSVPRGRPQLTKNQRKTASTVIVHAIERVPILHGGTEVVASKSATWPSESEYNTGKSFQANSPNALDPLELVSPMMEIEQDPFALDDGEDDDEAMNGWSEQFAGNQKASRSASNNYSDGYLNGTNGFVNPVELPFPSMPGYVLQPIRPEQSSTFPNNWEDIKWESTVLGVREKWPAWLETVISLVMQVPTECAFYFGPEFHCFHNKAFAKLLPGNPSPFAEPAKVGWYRTFDRLEFYLKAAWEGKSVAFQDDLWFFLSAEHDYNIETYHKWFMLPVKDDKGNVVGIYNFTSESTQDVIYRRRTDCLLSLTKSVSSAKNQADFFQGIAETASQTQSAIDLPYMLMYQTQLSEPAEEKVRELENAKPLDPMPLPGTDLPLNMILKASVGTNYPNTTVDQEIVVNIPQRLLRKKHFQSKATQLFDAEDESLDRRSSAQSSEPTIHLDTNRTLEPDEPGWPIREAIVTGKTVFVEDASVLTRGFELRSWERLPQSAVVIPMQQKSSRVPNAVIVVGLNIHQPWNKAYKDWISTLRLTLADVLAAVKAFEQETKQRDKAKALADAMSNFLSNAAHELKSPLTLLVGPIEDIVNTTKDPYTRKLSKTARKTCSRLTRLVASLMDYSKLEAGKLTGTYRPLPVGGITLDLATVFEGLPAVSTGRIKLSVDCDQHHVGRNAFIDVDLWEKIVTNLMSNAFKYTREGSVTVRLRYTHDSCILSVIDTGVGIPQADVGLVTQRFHRVESSAGYAEGTGIGLAYTVELVKMHGGRLDVESRTEAESEDGSRPGITSSRAELGPTSSCRLGYDHLDRTSVDLDSSFTYESGQYGKSLVDAECQNNSDSTESTVSDAGSSTVLIRGIDPSTLFFQPDDVLLVVDDNHDLREYIANIFSPFVRVEQARDGIEAFEIAKRVRPGLILSDVNMPRCSGTELLAKVKNDPDLELTPVILITAKAGEDARVDGILQGADDYMAKPFRSREVIARVNMQMMIGKKRRELEEKYLNRTAEMDTIAEYSPVGIARTTAEGSFYFCNRAWFELSGIAHQLPVPDWSHRVMPEDLQKLSDEWFGFLAGTAEEGNFEWRWSNGNHVAGRFLRLDLVNPKLKGTIGCVWDVTPNKRNEALQHERLDAERRRREEAEAERRQQELLIDVTSHELRNPISAVLQCSMLISQDLQQLKTQVENHVANQKPYLLTQETVALINESLDAAESVYECGLSQSRICDDILSLGKLQLDKLQVFPIETDIAKEITKLIGIFSVEVRKLGITLSHTLGPGVQACPKVRMDPVRFGQCCTNIMTNAIKFTATSDVKKIWLEIDISPFSPNDKTCVRPTQEWKPEDVGEDLFIYVGVKDTGPGLTEASLNKLFKRFAQASSETHTVRLFVFSSFGGSGLGLFVTRRLTELMGGRIEVDSKLGEGSTFRFFVKVGKIAATSNIAGPISEIPMQGNLSPPVMIQRKLRILIVEDNDINRKVLNKQLTKAGCITTLAVNGQEGLEALRSQNYSAFDLTFLDIEMPVMDGLTAVRKLREEERGLGMTHNLVVALTGNAREAQRDGALEAGFDDVVVKPYRLEKLLTLMNKMVKIDHPE</sequence>
<keyword evidence="2" id="KW-1185">Reference proteome</keyword>
<evidence type="ECO:0000313" key="2">
    <source>
        <dbReference type="Proteomes" id="UP001227268"/>
    </source>
</evidence>